<evidence type="ECO:0000256" key="6">
    <source>
        <dbReference type="ARBA" id="ARBA00023239"/>
    </source>
</evidence>
<dbReference type="GO" id="GO:0016829">
    <property type="term" value="F:lyase activity"/>
    <property type="evidence" value="ECO:0007669"/>
    <property type="project" value="UniProtKB-KW"/>
</dbReference>
<dbReference type="Gene3D" id="3.20.20.70">
    <property type="entry name" value="Aldolase class I"/>
    <property type="match status" value="1"/>
</dbReference>
<dbReference type="EMBL" id="FYEZ01000002">
    <property type="protein sequence ID" value="SNC71822.1"/>
    <property type="molecule type" value="Genomic_DNA"/>
</dbReference>
<protein>
    <recommendedName>
        <fullName evidence="9">Imidazole glycerol phosphate synthase subunit HisF</fullName>
        <ecNumber evidence="9">4.3.2.10</ecNumber>
    </recommendedName>
    <alternativeName>
        <fullName evidence="9">IGP synthase cyclase subunit</fullName>
    </alternativeName>
    <alternativeName>
        <fullName evidence="9">IGP synthase subunit HisF</fullName>
    </alternativeName>
    <alternativeName>
        <fullName evidence="9">ImGP synthase subunit HisF</fullName>
        <shortName evidence="9">IGPS subunit HisF</shortName>
    </alternativeName>
</protein>
<dbReference type="GO" id="GO:0005737">
    <property type="term" value="C:cytoplasm"/>
    <property type="evidence" value="ECO:0007669"/>
    <property type="project" value="UniProtKB-SubCell"/>
</dbReference>
<evidence type="ECO:0000256" key="2">
    <source>
        <dbReference type="ARBA" id="ARBA00009667"/>
    </source>
</evidence>
<dbReference type="InterPro" id="IPR013785">
    <property type="entry name" value="Aldolase_TIM"/>
</dbReference>
<dbReference type="OrthoDB" id="9781903at2"/>
<dbReference type="EC" id="4.3.2.10" evidence="9"/>
<dbReference type="RefSeq" id="WP_088818570.1">
    <property type="nucleotide sequence ID" value="NZ_FYEZ01000002.1"/>
</dbReference>
<keyword evidence="9" id="KW-0963">Cytoplasm</keyword>
<dbReference type="SUPFAM" id="SSF51366">
    <property type="entry name" value="Ribulose-phoshate binding barrel"/>
    <property type="match status" value="1"/>
</dbReference>
<dbReference type="PANTHER" id="PTHR21235:SF2">
    <property type="entry name" value="IMIDAZOLE GLYCEROL PHOSPHATE SYNTHASE HISHF"/>
    <property type="match status" value="1"/>
</dbReference>
<dbReference type="InterPro" id="IPR050064">
    <property type="entry name" value="IGPS_HisA/HisF"/>
</dbReference>
<proteinExistence type="inferred from homology"/>
<evidence type="ECO:0000256" key="8">
    <source>
        <dbReference type="ARBA" id="ARBA00047838"/>
    </source>
</evidence>
<dbReference type="AlphaFoldDB" id="A0A212U0P8"/>
<dbReference type="UniPathway" id="UPA00031">
    <property type="reaction ID" value="UER00010"/>
</dbReference>
<comment type="pathway">
    <text evidence="1 9">Amino-acid biosynthesis; L-histidine biosynthesis; L-histidine from 5-phospho-alpha-D-ribose 1-diphosphate: step 5/9.</text>
</comment>
<keyword evidence="6 9" id="KW-0456">Lyase</keyword>
<comment type="function">
    <text evidence="7 9">IGPS catalyzes the conversion of PRFAR and glutamine to IGP, AICAR and glutamate. The HisF subunit catalyzes the cyclization activity that produces IGP and AICAR from PRFAR using the ammonia provided by the HisH subunit.</text>
</comment>
<dbReference type="HAMAP" id="MF_01013">
    <property type="entry name" value="HisF"/>
    <property type="match status" value="1"/>
</dbReference>
<comment type="similarity">
    <text evidence="2 9 10">Belongs to the HisA/HisF family.</text>
</comment>
<organism evidence="11 12">
    <name type="scientific">Kytococcus aerolatus</name>
    <dbReference type="NCBI Taxonomy" id="592308"/>
    <lineage>
        <taxon>Bacteria</taxon>
        <taxon>Bacillati</taxon>
        <taxon>Actinomycetota</taxon>
        <taxon>Actinomycetes</taxon>
        <taxon>Micrococcales</taxon>
        <taxon>Kytococcaceae</taxon>
        <taxon>Kytococcus</taxon>
    </lineage>
</organism>
<feature type="active site" evidence="9">
    <location>
        <position position="20"/>
    </location>
</feature>
<evidence type="ECO:0000256" key="9">
    <source>
        <dbReference type="HAMAP-Rule" id="MF_01013"/>
    </source>
</evidence>
<dbReference type="InterPro" id="IPR006062">
    <property type="entry name" value="His_biosynth"/>
</dbReference>
<feature type="active site" evidence="9">
    <location>
        <position position="139"/>
    </location>
</feature>
<evidence type="ECO:0000256" key="5">
    <source>
        <dbReference type="ARBA" id="ARBA00023102"/>
    </source>
</evidence>
<comment type="subcellular location">
    <subcellularLocation>
        <location evidence="9">Cytoplasm</location>
    </subcellularLocation>
</comment>
<dbReference type="Pfam" id="PF00977">
    <property type="entry name" value="His_biosynth"/>
    <property type="match status" value="1"/>
</dbReference>
<evidence type="ECO:0000256" key="10">
    <source>
        <dbReference type="RuleBase" id="RU003657"/>
    </source>
</evidence>
<dbReference type="InterPro" id="IPR011060">
    <property type="entry name" value="RibuloseP-bd_barrel"/>
</dbReference>
<gene>
    <name evidence="9" type="primary">hisF</name>
    <name evidence="11" type="ORF">SAMN05445756_1628</name>
</gene>
<dbReference type="CDD" id="cd04731">
    <property type="entry name" value="HisF"/>
    <property type="match status" value="1"/>
</dbReference>
<dbReference type="NCBIfam" id="TIGR00735">
    <property type="entry name" value="hisF"/>
    <property type="match status" value="1"/>
</dbReference>
<keyword evidence="5 9" id="KW-0368">Histidine biosynthesis</keyword>
<comment type="catalytic activity">
    <reaction evidence="8 9">
        <text>5-[(5-phospho-1-deoxy-D-ribulos-1-ylimino)methylamino]-1-(5-phospho-beta-D-ribosyl)imidazole-4-carboxamide + L-glutamine = D-erythro-1-(imidazol-4-yl)glycerol 3-phosphate + 5-amino-1-(5-phospho-beta-D-ribosyl)imidazole-4-carboxamide + L-glutamate + H(+)</text>
        <dbReference type="Rhea" id="RHEA:24793"/>
        <dbReference type="ChEBI" id="CHEBI:15378"/>
        <dbReference type="ChEBI" id="CHEBI:29985"/>
        <dbReference type="ChEBI" id="CHEBI:58278"/>
        <dbReference type="ChEBI" id="CHEBI:58359"/>
        <dbReference type="ChEBI" id="CHEBI:58475"/>
        <dbReference type="ChEBI" id="CHEBI:58525"/>
        <dbReference type="EC" id="4.3.2.10"/>
    </reaction>
</comment>
<evidence type="ECO:0000313" key="12">
    <source>
        <dbReference type="Proteomes" id="UP000198122"/>
    </source>
</evidence>
<evidence type="ECO:0000256" key="1">
    <source>
        <dbReference type="ARBA" id="ARBA00005091"/>
    </source>
</evidence>
<evidence type="ECO:0000256" key="7">
    <source>
        <dbReference type="ARBA" id="ARBA00025475"/>
    </source>
</evidence>
<comment type="subunit">
    <text evidence="3 9">Heterodimer of HisH and HisF.</text>
</comment>
<keyword evidence="4 9" id="KW-0028">Amino-acid biosynthesis</keyword>
<reference evidence="11 12" key="1">
    <citation type="submission" date="2017-06" db="EMBL/GenBank/DDBJ databases">
        <authorList>
            <person name="Kim H.J."/>
            <person name="Triplett B.A."/>
        </authorList>
    </citation>
    <scope>NUCLEOTIDE SEQUENCE [LARGE SCALE GENOMIC DNA]</scope>
    <source>
        <strain evidence="11 12">DSM 22179</strain>
    </source>
</reference>
<dbReference type="GO" id="GO:0000107">
    <property type="term" value="F:imidazoleglycerol-phosphate synthase activity"/>
    <property type="evidence" value="ECO:0007669"/>
    <property type="project" value="UniProtKB-UniRule"/>
</dbReference>
<keyword evidence="12" id="KW-1185">Reference proteome</keyword>
<sequence length="265" mass="28386">MTHSTTPGSRLARRIVPCLDVRDGRVVKGVRFTDHRDVGGIEELALRYREEGADELVFYDISASPQGRTVDREWVGRVARILDIPFSVAGGIRSVEEARAVLHAGADKVSVNTPALERPELVGELAAEFGVQCVVVGIDSLRDADGTWRVRSHTGDPDAMREAGRSTLDWVREVVDRGAGEVVLNCMGSDGVRTGYDLEQLAAVREVCPVPLVASGGAGSVEDFVRVFRDADVDAALAASVFHSGALAIGQVKDELAAAGVEVRR</sequence>
<evidence type="ECO:0000256" key="4">
    <source>
        <dbReference type="ARBA" id="ARBA00022605"/>
    </source>
</evidence>
<name>A0A212U0P8_9MICO</name>
<evidence type="ECO:0000256" key="3">
    <source>
        <dbReference type="ARBA" id="ARBA00011152"/>
    </source>
</evidence>
<dbReference type="InterPro" id="IPR004651">
    <property type="entry name" value="HisF"/>
</dbReference>
<dbReference type="Proteomes" id="UP000198122">
    <property type="component" value="Unassembled WGS sequence"/>
</dbReference>
<accession>A0A212U0P8</accession>
<evidence type="ECO:0000313" key="11">
    <source>
        <dbReference type="EMBL" id="SNC71822.1"/>
    </source>
</evidence>
<dbReference type="PANTHER" id="PTHR21235">
    <property type="entry name" value="IMIDAZOLE GLYCEROL PHOSPHATE SYNTHASE SUBUNIT HISF/H IGP SYNTHASE SUBUNIT HISF/H"/>
    <property type="match status" value="1"/>
</dbReference>
<dbReference type="GO" id="GO:0000105">
    <property type="term" value="P:L-histidine biosynthetic process"/>
    <property type="evidence" value="ECO:0007669"/>
    <property type="project" value="UniProtKB-UniRule"/>
</dbReference>